<feature type="domain" description="Cytochrome c" evidence="12">
    <location>
        <begin position="131"/>
        <end position="219"/>
    </location>
</feature>
<keyword evidence="8 10" id="KW-0472">Membrane</keyword>
<evidence type="ECO:0000256" key="4">
    <source>
        <dbReference type="ARBA" id="ARBA00022692"/>
    </source>
</evidence>
<evidence type="ECO:0000256" key="10">
    <source>
        <dbReference type="SAM" id="Phobius"/>
    </source>
</evidence>
<feature type="transmembrane region" description="Helical" evidence="10">
    <location>
        <begin position="517"/>
        <end position="541"/>
    </location>
</feature>
<gene>
    <name evidence="13" type="ORF">ALO81_100391</name>
    <name evidence="14" type="ORF">ALQ64_01684</name>
</gene>
<dbReference type="GO" id="GO:0015093">
    <property type="term" value="F:ferrous iron transmembrane transporter activity"/>
    <property type="evidence" value="ECO:0007669"/>
    <property type="project" value="TreeGrafter"/>
</dbReference>
<dbReference type="GO" id="GO:0009055">
    <property type="term" value="F:electron transfer activity"/>
    <property type="evidence" value="ECO:0007669"/>
    <property type="project" value="InterPro"/>
</dbReference>
<evidence type="ECO:0000256" key="8">
    <source>
        <dbReference type="ARBA" id="ARBA00023136"/>
    </source>
</evidence>
<dbReference type="Pfam" id="PF03239">
    <property type="entry name" value="FTR1"/>
    <property type="match status" value="1"/>
</dbReference>
<evidence type="ECO:0000313" key="16">
    <source>
        <dbReference type="Proteomes" id="UP000281372"/>
    </source>
</evidence>
<dbReference type="Gene3D" id="1.10.760.10">
    <property type="entry name" value="Cytochrome c-like domain"/>
    <property type="match status" value="1"/>
</dbReference>
<evidence type="ECO:0000256" key="1">
    <source>
        <dbReference type="ARBA" id="ARBA00004141"/>
    </source>
</evidence>
<feature type="transmembrane region" description="Helical" evidence="10">
    <location>
        <begin position="474"/>
        <end position="497"/>
    </location>
</feature>
<keyword evidence="5 9" id="KW-0479">Metal-binding</keyword>
<dbReference type="PANTHER" id="PTHR31632">
    <property type="entry name" value="IRON TRANSPORTER FTH1"/>
    <property type="match status" value="1"/>
</dbReference>
<dbReference type="GO" id="GO:0033573">
    <property type="term" value="C:high-affinity iron permease complex"/>
    <property type="evidence" value="ECO:0007669"/>
    <property type="project" value="InterPro"/>
</dbReference>
<keyword evidence="3 9" id="KW-0349">Heme</keyword>
<feature type="transmembrane region" description="Helical" evidence="10">
    <location>
        <begin position="411"/>
        <end position="433"/>
    </location>
</feature>
<dbReference type="SUPFAM" id="SSF46626">
    <property type="entry name" value="Cytochrome c"/>
    <property type="match status" value="1"/>
</dbReference>
<dbReference type="Pfam" id="PF00034">
    <property type="entry name" value="Cytochrom_C"/>
    <property type="match status" value="1"/>
</dbReference>
<sequence>MPLRSHVLAWLLTPLLMLCSLSTFADPVEGAAQALHLLDYLGADYPAAVADGKVVADARYQQQLENLTALQGLIVTLPQRAERAELEQGVAELKSAVTSHKDSAQVARQARQLGAKLALAYEVSQAPAITPDPARGAPLYAQHCSVCHGDSGAGDGPAGIGLEPPPSNLRDAARLDRLSLYDLYNATGLGIAGTDMPAFVDQLDDRQRWDVATYLASFSAQPVANPAKTFNIADLARQTPAEVLAAEGQDAAATFRAQRAQPPQVQRGPAQLLDYTSVTLDKSIAAYKAGDHEQAYDLSVAAYLEGFELVESSLDNVDANVRKDTEKSLMAYRQSLQDGLPLPQVAQKLETAKSRLKESAGLLGSDGLSQSLSYISGLLILLREGLEAILVLAAILAFLRNTGQQSAVRSVNIGWGLALLAGLATWALAAYVIDVSGAQRELLEGATALFASVMVLWLGVWMHDRRHAAAWQDYVKSSLVGGGGRFGFAVLAFFSVYRELFEVILFYETLWLQAGPAGHDAVLAGGATALVLLVGLAWVILRGSAKLPLSMFFGINAALLCALSVVFAGHGVKALQEAGIFGTRPVPFFEFDWLGIHADLYSLSAQAIALIAIAVLYGRSLLAEKRRVQATD</sequence>
<dbReference type="EMBL" id="LJPX01000655">
    <property type="protein sequence ID" value="KPW63469.1"/>
    <property type="molecule type" value="Genomic_DNA"/>
</dbReference>
<dbReference type="PROSITE" id="PS51007">
    <property type="entry name" value="CYTC"/>
    <property type="match status" value="1"/>
</dbReference>
<feature type="transmembrane region" description="Helical" evidence="10">
    <location>
        <begin position="553"/>
        <end position="573"/>
    </location>
</feature>
<evidence type="ECO:0000256" key="11">
    <source>
        <dbReference type="SAM" id="SignalP"/>
    </source>
</evidence>
<evidence type="ECO:0000256" key="6">
    <source>
        <dbReference type="ARBA" id="ARBA00022989"/>
    </source>
</evidence>
<evidence type="ECO:0000256" key="7">
    <source>
        <dbReference type="ARBA" id="ARBA00023004"/>
    </source>
</evidence>
<reference evidence="14 16" key="2">
    <citation type="submission" date="2018-08" db="EMBL/GenBank/DDBJ databases">
        <title>Recombination of ecologically and evolutionarily significant loci maintains genetic cohesion in the Pseudomonas syringae species complex.</title>
        <authorList>
            <person name="Dillon M."/>
            <person name="Thakur S."/>
            <person name="Almeida R.N.D."/>
            <person name="Weir B.S."/>
            <person name="Guttman D.S."/>
        </authorList>
    </citation>
    <scope>NUCLEOTIDE SEQUENCE [LARGE SCALE GENOMIC DNA]</scope>
    <source>
        <strain evidence="14 16">ICMP 2821</strain>
    </source>
</reference>
<evidence type="ECO:0000256" key="3">
    <source>
        <dbReference type="ARBA" id="ARBA00022617"/>
    </source>
</evidence>
<dbReference type="EMBL" id="RBOW01000040">
    <property type="protein sequence ID" value="RMN42145.1"/>
    <property type="molecule type" value="Genomic_DNA"/>
</dbReference>
<feature type="transmembrane region" description="Helical" evidence="10">
    <location>
        <begin position="374"/>
        <end position="399"/>
    </location>
</feature>
<keyword evidence="4 10" id="KW-0812">Transmembrane</keyword>
<keyword evidence="7 9" id="KW-0408">Iron</keyword>
<comment type="caution">
    <text evidence="13">The sequence shown here is derived from an EMBL/GenBank/DDBJ whole genome shotgun (WGS) entry which is preliminary data.</text>
</comment>
<feature type="signal peptide" evidence="11">
    <location>
        <begin position="1"/>
        <end position="25"/>
    </location>
</feature>
<comment type="similarity">
    <text evidence="2">Belongs to the oxidase-dependent Fe transporter (OFeT) (TC 9.A.10.1) family.</text>
</comment>
<feature type="transmembrane region" description="Helical" evidence="10">
    <location>
        <begin position="593"/>
        <end position="617"/>
    </location>
</feature>
<evidence type="ECO:0000259" key="12">
    <source>
        <dbReference type="PROSITE" id="PS51007"/>
    </source>
</evidence>
<proteinExistence type="inferred from homology"/>
<dbReference type="InterPro" id="IPR036909">
    <property type="entry name" value="Cyt_c-like_dom_sf"/>
</dbReference>
<dbReference type="GO" id="GO:0020037">
    <property type="term" value="F:heme binding"/>
    <property type="evidence" value="ECO:0007669"/>
    <property type="project" value="InterPro"/>
</dbReference>
<reference evidence="13 15" key="1">
    <citation type="submission" date="2015-09" db="EMBL/GenBank/DDBJ databases">
        <title>Genome announcement of multiple Pseudomonas syringae strains.</title>
        <authorList>
            <person name="Thakur S."/>
            <person name="Wang P.W."/>
            <person name="Gong Y."/>
            <person name="Weir B.S."/>
            <person name="Guttman D.S."/>
        </authorList>
    </citation>
    <scope>NUCLEOTIDE SEQUENCE [LARGE SCALE GENOMIC DNA]</scope>
    <source>
        <strain evidence="13 15">ICMP2823</strain>
    </source>
</reference>
<dbReference type="PATRIC" id="fig|86840.3.peg.4684"/>
<dbReference type="InterPro" id="IPR009056">
    <property type="entry name" value="Cyt_c-like_dom"/>
</dbReference>
<evidence type="ECO:0000256" key="2">
    <source>
        <dbReference type="ARBA" id="ARBA00008333"/>
    </source>
</evidence>
<feature type="chain" id="PRO_5033723948" evidence="11">
    <location>
        <begin position="26"/>
        <end position="632"/>
    </location>
</feature>
<evidence type="ECO:0000313" key="14">
    <source>
        <dbReference type="EMBL" id="RMN42145.1"/>
    </source>
</evidence>
<dbReference type="Proteomes" id="UP000050564">
    <property type="component" value="Unassembled WGS sequence"/>
</dbReference>
<dbReference type="InterPro" id="IPR004923">
    <property type="entry name" value="FTR1/Fip1/EfeU"/>
</dbReference>
<name>A0A0P9Q139_PSECA</name>
<dbReference type="RefSeq" id="WP_055001953.1">
    <property type="nucleotide sequence ID" value="NZ_FNKU01000001.1"/>
</dbReference>
<dbReference type="AlphaFoldDB" id="A0A0P9Q139"/>
<evidence type="ECO:0000313" key="15">
    <source>
        <dbReference type="Proteomes" id="UP000050564"/>
    </source>
</evidence>
<evidence type="ECO:0000256" key="9">
    <source>
        <dbReference type="PROSITE-ProRule" id="PRU00433"/>
    </source>
</evidence>
<comment type="subcellular location">
    <subcellularLocation>
        <location evidence="1">Membrane</location>
        <topology evidence="1">Multi-pass membrane protein</topology>
    </subcellularLocation>
</comment>
<protein>
    <submittedName>
        <fullName evidence="13">Cytochrome c family protein</fullName>
    </submittedName>
    <submittedName>
        <fullName evidence="14">Lead uptake protein</fullName>
    </submittedName>
</protein>
<keyword evidence="11" id="KW-0732">Signal</keyword>
<dbReference type="Proteomes" id="UP000281372">
    <property type="component" value="Unassembled WGS sequence"/>
</dbReference>
<dbReference type="PANTHER" id="PTHR31632:SF2">
    <property type="entry name" value="PLASMA MEMBRANE IRON PERMEASE"/>
    <property type="match status" value="1"/>
</dbReference>
<evidence type="ECO:0000313" key="13">
    <source>
        <dbReference type="EMBL" id="KPW63469.1"/>
    </source>
</evidence>
<accession>A0A0P9Q139</accession>
<dbReference type="GO" id="GO:0046872">
    <property type="term" value="F:metal ion binding"/>
    <property type="evidence" value="ECO:0007669"/>
    <property type="project" value="UniProtKB-KW"/>
</dbReference>
<feature type="transmembrane region" description="Helical" evidence="10">
    <location>
        <begin position="445"/>
        <end position="462"/>
    </location>
</feature>
<keyword evidence="6 10" id="KW-1133">Transmembrane helix</keyword>
<evidence type="ECO:0000256" key="5">
    <source>
        <dbReference type="ARBA" id="ARBA00022723"/>
    </source>
</evidence>
<organism evidence="13 15">
    <name type="scientific">Pseudomonas cannabina</name>
    <dbReference type="NCBI Taxonomy" id="86840"/>
    <lineage>
        <taxon>Bacteria</taxon>
        <taxon>Pseudomonadati</taxon>
        <taxon>Pseudomonadota</taxon>
        <taxon>Gammaproteobacteria</taxon>
        <taxon>Pseudomonadales</taxon>
        <taxon>Pseudomonadaceae</taxon>
        <taxon>Pseudomonas</taxon>
    </lineage>
</organism>